<evidence type="ECO:0000313" key="10">
    <source>
        <dbReference type="Proteomes" id="UP001565200"/>
    </source>
</evidence>
<dbReference type="PANTHER" id="PTHR43273:SF3">
    <property type="entry name" value="ANAEROBIC SULFATASE-MATURATING ENZYME HOMOLOG ASLB-RELATED"/>
    <property type="match status" value="1"/>
</dbReference>
<comment type="cofactor">
    <cofactor evidence="1">
        <name>[4Fe-4S] cluster</name>
        <dbReference type="ChEBI" id="CHEBI:49883"/>
    </cofactor>
</comment>
<dbReference type="SFLD" id="SFLDG01384">
    <property type="entry name" value="thioether_bond_formation_requi"/>
    <property type="match status" value="1"/>
</dbReference>
<evidence type="ECO:0000256" key="4">
    <source>
        <dbReference type="ARBA" id="ARBA00023004"/>
    </source>
</evidence>
<evidence type="ECO:0000256" key="1">
    <source>
        <dbReference type="ARBA" id="ARBA00001966"/>
    </source>
</evidence>
<dbReference type="Gene3D" id="3.20.20.70">
    <property type="entry name" value="Aldolase class I"/>
    <property type="match status" value="1"/>
</dbReference>
<dbReference type="SFLD" id="SFLDG01386">
    <property type="entry name" value="main_SPASM_domain-containing"/>
    <property type="match status" value="1"/>
</dbReference>
<dbReference type="SFLD" id="SFLDG01072">
    <property type="entry name" value="dehydrogenase_like"/>
    <property type="match status" value="1"/>
</dbReference>
<keyword evidence="2" id="KW-0949">S-adenosyl-L-methionine</keyword>
<accession>A0ABV4CVU9</accession>
<dbReference type="InterPro" id="IPR058240">
    <property type="entry name" value="rSAM_sf"/>
</dbReference>
<sequence>MTIIIKPTFNCNFRCLYCYLANDIKADDFMMDVEVAKSIVKQAIDYCCLNHRKKLTLIWHGGEPLLWGNDKFRHVFEYTAGLDAPLLVRHGIQTNLSLINDNYIELFKSYDVRVGFSIDGVRDINDNLRLDMNGDGTFDLLMPKMRLCRERGLNIGAIVVGSRLIKGRIAEIYEFLCMHRLNFKFNPLFLSGEATRADAISVTPIEYADMSNHLFDLWFFDRDNHLKESTFTDIASYFVSTKKKSAGCMFSQNCQDDIVAISPRGDIFPCGRFCETDTRYSYGNINEESLAVILQRRKKSLIYRRSEFIKKSGCYECWYYDLCHGGCLHDGFLRSGDFKSKTFLCTAYKKIFRHIESRLQEAGMA</sequence>
<evidence type="ECO:0000313" key="9">
    <source>
        <dbReference type="EMBL" id="MEY8244675.1"/>
    </source>
</evidence>
<organism evidence="9 10">
    <name type="scientific">Heminiphilus faecis</name>
    <dbReference type="NCBI Taxonomy" id="2601703"/>
    <lineage>
        <taxon>Bacteria</taxon>
        <taxon>Pseudomonadati</taxon>
        <taxon>Bacteroidota</taxon>
        <taxon>Bacteroidia</taxon>
        <taxon>Bacteroidales</taxon>
        <taxon>Muribaculaceae</taxon>
        <taxon>Heminiphilus</taxon>
    </lineage>
</organism>
<comment type="similarity">
    <text evidence="6">Belongs to the radical SAM superfamily. Anaerobic sulfatase-maturating enzyme family.</text>
</comment>
<dbReference type="Pfam" id="PF04055">
    <property type="entry name" value="Radical_SAM"/>
    <property type="match status" value="1"/>
</dbReference>
<feature type="domain" description="Radical SAM core" evidence="7">
    <location>
        <begin position="5"/>
        <end position="176"/>
    </location>
</feature>
<protein>
    <submittedName>
        <fullName evidence="9">Radical SAM protein</fullName>
    </submittedName>
</protein>
<evidence type="ECO:0000256" key="6">
    <source>
        <dbReference type="ARBA" id="ARBA00023601"/>
    </source>
</evidence>
<keyword evidence="5" id="KW-0411">Iron-sulfur</keyword>
<keyword evidence="10" id="KW-1185">Reference proteome</keyword>
<evidence type="ECO:0000256" key="3">
    <source>
        <dbReference type="ARBA" id="ARBA00022723"/>
    </source>
</evidence>
<dbReference type="InterPro" id="IPR023867">
    <property type="entry name" value="Sulphatase_maturase_rSAM"/>
</dbReference>
<keyword evidence="3" id="KW-0479">Metal-binding</keyword>
<gene>
    <name evidence="9" type="ORF">AAK873_03450</name>
</gene>
<dbReference type="InterPro" id="IPR023885">
    <property type="entry name" value="4Fe4S-binding_SPASM_dom"/>
</dbReference>
<comment type="caution">
    <text evidence="9">The sequence shown here is derived from an EMBL/GenBank/DDBJ whole genome shotgun (WGS) entry which is preliminary data.</text>
</comment>
<dbReference type="EMBL" id="JBCLPP010000007">
    <property type="protein sequence ID" value="MEY8244675.1"/>
    <property type="molecule type" value="Genomic_DNA"/>
</dbReference>
<dbReference type="SFLD" id="SFLDG01067">
    <property type="entry name" value="SPASM/twitch_domain_containing"/>
    <property type="match status" value="1"/>
</dbReference>
<proteinExistence type="inferred from homology"/>
<dbReference type="Pfam" id="PF13186">
    <property type="entry name" value="SPASM"/>
    <property type="match status" value="1"/>
</dbReference>
<evidence type="ECO:0000256" key="2">
    <source>
        <dbReference type="ARBA" id="ARBA00022691"/>
    </source>
</evidence>
<dbReference type="Proteomes" id="UP001565200">
    <property type="component" value="Unassembled WGS sequence"/>
</dbReference>
<evidence type="ECO:0000259" key="7">
    <source>
        <dbReference type="Pfam" id="PF04055"/>
    </source>
</evidence>
<dbReference type="InterPro" id="IPR007197">
    <property type="entry name" value="rSAM"/>
</dbReference>
<evidence type="ECO:0000259" key="8">
    <source>
        <dbReference type="Pfam" id="PF13186"/>
    </source>
</evidence>
<feature type="domain" description="4Fe4S-binding SPASM" evidence="8">
    <location>
        <begin position="256"/>
        <end position="318"/>
    </location>
</feature>
<reference evidence="9 10" key="1">
    <citation type="submission" date="2024-03" db="EMBL/GenBank/DDBJ databases">
        <title>Mouse gut bacterial collection (mGBC) of GemPharmatech.</title>
        <authorList>
            <person name="He Y."/>
            <person name="Dong L."/>
            <person name="Wu D."/>
            <person name="Gao X."/>
            <person name="Lin Z."/>
        </authorList>
    </citation>
    <scope>NUCLEOTIDE SEQUENCE [LARGE SCALE GENOMIC DNA]</scope>
    <source>
        <strain evidence="9 10">54-13</strain>
    </source>
</reference>
<dbReference type="PANTHER" id="PTHR43273">
    <property type="entry name" value="ANAEROBIC SULFATASE-MATURATING ENZYME HOMOLOG ASLB-RELATED"/>
    <property type="match status" value="1"/>
</dbReference>
<keyword evidence="4" id="KW-0408">Iron</keyword>
<evidence type="ECO:0000256" key="5">
    <source>
        <dbReference type="ARBA" id="ARBA00023014"/>
    </source>
</evidence>
<dbReference type="SFLD" id="SFLDS00029">
    <property type="entry name" value="Radical_SAM"/>
    <property type="match status" value="1"/>
</dbReference>
<dbReference type="NCBIfam" id="TIGR04085">
    <property type="entry name" value="rSAM_more_4Fe4S"/>
    <property type="match status" value="1"/>
</dbReference>
<dbReference type="RefSeq" id="WP_121698474.1">
    <property type="nucleotide sequence ID" value="NZ_JBCLPP010000007.1"/>
</dbReference>
<dbReference type="InterPro" id="IPR013785">
    <property type="entry name" value="Aldolase_TIM"/>
</dbReference>
<name>A0ABV4CVU9_9BACT</name>
<dbReference type="SUPFAM" id="SSF102114">
    <property type="entry name" value="Radical SAM enzymes"/>
    <property type="match status" value="1"/>
</dbReference>
<dbReference type="CDD" id="cd01335">
    <property type="entry name" value="Radical_SAM"/>
    <property type="match status" value="1"/>
</dbReference>